<dbReference type="Proteomes" id="UP000297245">
    <property type="component" value="Unassembled WGS sequence"/>
</dbReference>
<dbReference type="OrthoDB" id="2657661at2759"/>
<feature type="non-terminal residue" evidence="2">
    <location>
        <position position="1"/>
    </location>
</feature>
<evidence type="ECO:0000256" key="1">
    <source>
        <dbReference type="SAM" id="MobiDB-lite"/>
    </source>
</evidence>
<dbReference type="AlphaFoldDB" id="A0A4S8KIB4"/>
<evidence type="ECO:0000313" key="2">
    <source>
        <dbReference type="EMBL" id="THU75184.1"/>
    </source>
</evidence>
<protein>
    <submittedName>
        <fullName evidence="2">Uncharacterized protein</fullName>
    </submittedName>
</protein>
<name>A0A4S8KIB4_DENBC</name>
<proteinExistence type="predicted"/>
<organism evidence="2 3">
    <name type="scientific">Dendrothele bispora (strain CBS 962.96)</name>
    <dbReference type="NCBI Taxonomy" id="1314807"/>
    <lineage>
        <taxon>Eukaryota</taxon>
        <taxon>Fungi</taxon>
        <taxon>Dikarya</taxon>
        <taxon>Basidiomycota</taxon>
        <taxon>Agaricomycotina</taxon>
        <taxon>Agaricomycetes</taxon>
        <taxon>Agaricomycetidae</taxon>
        <taxon>Agaricales</taxon>
        <taxon>Agaricales incertae sedis</taxon>
        <taxon>Dendrothele</taxon>
    </lineage>
</organism>
<sequence length="260" mass="30209">ITLRRETGAPQGGEQGYDIALTTSPVQEGVSEAGNWPDTRSSVTRNELRDIHQHFYPMLPENSTRYEATGTIPRTSDTYRIPHFTRRFEEEQPEGWNRSTHPEGARYFFHPDKNVYTDANILDADVLSEIETAMTIFFGFCTDAGFVLTSSTNLVLDVELTEKSDDKYIYKYYLVDHDNRSIFWLDELAFNEESFDICYQVKGVWSSSHIRHHIEQQYWYHCHLFPTSLTLTPDLVDELRDILMHWISGKFPCGQSRTFG</sequence>
<reference evidence="2 3" key="1">
    <citation type="journal article" date="2019" name="Nat. Ecol. Evol.">
        <title>Megaphylogeny resolves global patterns of mushroom evolution.</title>
        <authorList>
            <person name="Varga T."/>
            <person name="Krizsan K."/>
            <person name="Foldi C."/>
            <person name="Dima B."/>
            <person name="Sanchez-Garcia M."/>
            <person name="Sanchez-Ramirez S."/>
            <person name="Szollosi G.J."/>
            <person name="Szarkandi J.G."/>
            <person name="Papp V."/>
            <person name="Albert L."/>
            <person name="Andreopoulos W."/>
            <person name="Angelini C."/>
            <person name="Antonin V."/>
            <person name="Barry K.W."/>
            <person name="Bougher N.L."/>
            <person name="Buchanan P."/>
            <person name="Buyck B."/>
            <person name="Bense V."/>
            <person name="Catcheside P."/>
            <person name="Chovatia M."/>
            <person name="Cooper J."/>
            <person name="Damon W."/>
            <person name="Desjardin D."/>
            <person name="Finy P."/>
            <person name="Geml J."/>
            <person name="Haridas S."/>
            <person name="Hughes K."/>
            <person name="Justo A."/>
            <person name="Karasinski D."/>
            <person name="Kautmanova I."/>
            <person name="Kiss B."/>
            <person name="Kocsube S."/>
            <person name="Kotiranta H."/>
            <person name="LaButti K.M."/>
            <person name="Lechner B.E."/>
            <person name="Liimatainen K."/>
            <person name="Lipzen A."/>
            <person name="Lukacs Z."/>
            <person name="Mihaltcheva S."/>
            <person name="Morgado L.N."/>
            <person name="Niskanen T."/>
            <person name="Noordeloos M.E."/>
            <person name="Ohm R.A."/>
            <person name="Ortiz-Santana B."/>
            <person name="Ovrebo C."/>
            <person name="Racz N."/>
            <person name="Riley R."/>
            <person name="Savchenko A."/>
            <person name="Shiryaev A."/>
            <person name="Soop K."/>
            <person name="Spirin V."/>
            <person name="Szebenyi C."/>
            <person name="Tomsovsky M."/>
            <person name="Tulloss R.E."/>
            <person name="Uehling J."/>
            <person name="Grigoriev I.V."/>
            <person name="Vagvolgyi C."/>
            <person name="Papp T."/>
            <person name="Martin F.M."/>
            <person name="Miettinen O."/>
            <person name="Hibbett D.S."/>
            <person name="Nagy L.G."/>
        </authorList>
    </citation>
    <scope>NUCLEOTIDE SEQUENCE [LARGE SCALE GENOMIC DNA]</scope>
    <source>
        <strain evidence="2 3">CBS 962.96</strain>
    </source>
</reference>
<dbReference type="EMBL" id="ML182721">
    <property type="protein sequence ID" value="THU75184.1"/>
    <property type="molecule type" value="Genomic_DNA"/>
</dbReference>
<accession>A0A4S8KIB4</accession>
<evidence type="ECO:0000313" key="3">
    <source>
        <dbReference type="Proteomes" id="UP000297245"/>
    </source>
</evidence>
<keyword evidence="3" id="KW-1185">Reference proteome</keyword>
<feature type="region of interest" description="Disordered" evidence="1">
    <location>
        <begin position="1"/>
        <end position="20"/>
    </location>
</feature>
<gene>
    <name evidence="2" type="ORF">K435DRAFT_881422</name>
</gene>